<sequence>MGIWRTRHNLHMWTRADYVTPTCLSKRAKPMYTRGPYDKQQEGGTDPVTWPTFLSDKLKTTIVEKGPPSPIAKTFVFPLDDNNRRFTVFNYQRCLSNGENILRTWLVYSLSKNVIFCYFCKLFSTSKTKLGTDEYNDWRHVSIILKEHETSNSHLRAHQTWIEFSSRLKAKKTIDDSNQRIFESGKKYWNTVLQRIVSVIQLLGQQNLAFRGSSDQLYKQNNGNFLKIIEFMALYDPIMSEHVRRTMNTKNKTHYLGKDIQNEIISLISGAIKTRILNMVKEAKYYSIILDCTPDLSHVEQMTIIIRFVFVESSKKESNVTICEHSLGFIPIETSTGMGLSDIITQQLKDLRIPIENMRGQGYDNGANMKGKHSGVQRRIRNINPRAFFVPCSAHSLNLIVNDAVKSSKEAIEFFDIIQKVYVFIFGIFTPLAKAPPQVYPTNLF</sequence>
<evidence type="ECO:0000259" key="1">
    <source>
        <dbReference type="Pfam" id="PF14291"/>
    </source>
</evidence>
<dbReference type="OrthoDB" id="6614223at2759"/>
<dbReference type="SUPFAM" id="SSF53098">
    <property type="entry name" value="Ribonuclease H-like"/>
    <property type="match status" value="1"/>
</dbReference>
<evidence type="ECO:0000313" key="3">
    <source>
        <dbReference type="RefSeq" id="XP_025421567.1"/>
    </source>
</evidence>
<dbReference type="RefSeq" id="XP_025421567.1">
    <property type="nucleotide sequence ID" value="XM_025565782.1"/>
</dbReference>
<dbReference type="PANTHER" id="PTHR45749">
    <property type="match status" value="1"/>
</dbReference>
<proteinExistence type="predicted"/>
<organism evidence="2 3">
    <name type="scientific">Sipha flava</name>
    <name type="common">yellow sugarcane aphid</name>
    <dbReference type="NCBI Taxonomy" id="143950"/>
    <lineage>
        <taxon>Eukaryota</taxon>
        <taxon>Metazoa</taxon>
        <taxon>Ecdysozoa</taxon>
        <taxon>Arthropoda</taxon>
        <taxon>Hexapoda</taxon>
        <taxon>Insecta</taxon>
        <taxon>Pterygota</taxon>
        <taxon>Neoptera</taxon>
        <taxon>Paraneoptera</taxon>
        <taxon>Hemiptera</taxon>
        <taxon>Sternorrhyncha</taxon>
        <taxon>Aphidomorpha</taxon>
        <taxon>Aphidoidea</taxon>
        <taxon>Aphididae</taxon>
        <taxon>Sipha</taxon>
    </lineage>
</organism>
<protein>
    <submittedName>
        <fullName evidence="3">Zinc finger MYM-type protein 1-like</fullName>
    </submittedName>
</protein>
<dbReference type="InterPro" id="IPR012337">
    <property type="entry name" value="RNaseH-like_sf"/>
</dbReference>
<dbReference type="AlphaFoldDB" id="A0A8B8GG21"/>
<dbReference type="GeneID" id="112691516"/>
<dbReference type="Proteomes" id="UP000694846">
    <property type="component" value="Unplaced"/>
</dbReference>
<feature type="domain" description="DUF4371" evidence="1">
    <location>
        <begin position="187"/>
        <end position="375"/>
    </location>
</feature>
<dbReference type="Pfam" id="PF14291">
    <property type="entry name" value="DUF4371"/>
    <property type="match status" value="1"/>
</dbReference>
<name>A0A8B8GG21_9HEMI</name>
<reference evidence="3" key="1">
    <citation type="submission" date="2025-08" db="UniProtKB">
        <authorList>
            <consortium name="RefSeq"/>
        </authorList>
    </citation>
    <scope>IDENTIFICATION</scope>
    <source>
        <tissue evidence="3">Whole body</tissue>
    </source>
</reference>
<evidence type="ECO:0000313" key="2">
    <source>
        <dbReference type="Proteomes" id="UP000694846"/>
    </source>
</evidence>
<accession>A0A8B8GG21</accession>
<gene>
    <name evidence="3" type="primary">LOC112691516</name>
</gene>
<dbReference type="InterPro" id="IPR025398">
    <property type="entry name" value="DUF4371"/>
</dbReference>
<dbReference type="PANTHER" id="PTHR45749:SF35">
    <property type="entry name" value="AC-LIKE TRANSPOSASE-RELATED"/>
    <property type="match status" value="1"/>
</dbReference>
<keyword evidence="2" id="KW-1185">Reference proteome</keyword>